<evidence type="ECO:0000256" key="3">
    <source>
        <dbReference type="PROSITE-ProRule" id="PRU00023"/>
    </source>
</evidence>
<comment type="caution">
    <text evidence="6">The sequence shown here is derived from an EMBL/GenBank/DDBJ whole genome shotgun (WGS) entry which is preliminary data.</text>
</comment>
<keyword evidence="2 3" id="KW-0040">ANK repeat</keyword>
<dbReference type="Pfam" id="PF12796">
    <property type="entry name" value="Ank_2"/>
    <property type="match status" value="5"/>
</dbReference>
<keyword evidence="7" id="KW-1185">Reference proteome</keyword>
<dbReference type="PANTHER" id="PTHR24141:SF1">
    <property type="entry name" value="2-5A-DEPENDENT RIBONUCLEASE"/>
    <property type="match status" value="1"/>
</dbReference>
<feature type="compositionally biased region" description="Polar residues" evidence="4">
    <location>
        <begin position="1597"/>
        <end position="1606"/>
    </location>
</feature>
<dbReference type="SUPFAM" id="SSF48403">
    <property type="entry name" value="Ankyrin repeat"/>
    <property type="match status" value="2"/>
</dbReference>
<dbReference type="InterPro" id="IPR036770">
    <property type="entry name" value="Ankyrin_rpt-contain_sf"/>
</dbReference>
<dbReference type="InterPro" id="IPR002110">
    <property type="entry name" value="Ankyrin_rpt"/>
</dbReference>
<keyword evidence="1" id="KW-0677">Repeat</keyword>
<feature type="repeat" description="ANK" evidence="3">
    <location>
        <begin position="1223"/>
        <end position="1255"/>
    </location>
</feature>
<evidence type="ECO:0000256" key="4">
    <source>
        <dbReference type="SAM" id="MobiDB-lite"/>
    </source>
</evidence>
<dbReference type="PANTHER" id="PTHR24141">
    <property type="entry name" value="2-5A-DEPENDENT RIBONUCLEASE"/>
    <property type="match status" value="1"/>
</dbReference>
<feature type="repeat" description="ANK" evidence="3">
    <location>
        <begin position="1190"/>
        <end position="1222"/>
    </location>
</feature>
<feature type="repeat" description="ANK" evidence="3">
    <location>
        <begin position="1322"/>
        <end position="1354"/>
    </location>
</feature>
<feature type="region of interest" description="Disordered" evidence="4">
    <location>
        <begin position="1521"/>
        <end position="1617"/>
    </location>
</feature>
<dbReference type="EMBL" id="JBBBZM010000023">
    <property type="protein sequence ID" value="KAL0638316.1"/>
    <property type="molecule type" value="Genomic_DNA"/>
</dbReference>
<feature type="compositionally biased region" description="Low complexity" evidence="4">
    <location>
        <begin position="1536"/>
        <end position="1548"/>
    </location>
</feature>
<feature type="repeat" description="ANK" evidence="3">
    <location>
        <begin position="1057"/>
        <end position="1089"/>
    </location>
</feature>
<feature type="repeat" description="ANK" evidence="3">
    <location>
        <begin position="1123"/>
        <end position="1155"/>
    </location>
</feature>
<dbReference type="Proteomes" id="UP001447188">
    <property type="component" value="Unassembled WGS sequence"/>
</dbReference>
<dbReference type="InterPro" id="IPR027417">
    <property type="entry name" value="P-loop_NTPase"/>
</dbReference>
<feature type="repeat" description="ANK" evidence="3">
    <location>
        <begin position="1024"/>
        <end position="1056"/>
    </location>
</feature>
<evidence type="ECO:0000313" key="6">
    <source>
        <dbReference type="EMBL" id="KAL0638316.1"/>
    </source>
</evidence>
<evidence type="ECO:0000256" key="1">
    <source>
        <dbReference type="ARBA" id="ARBA00022737"/>
    </source>
</evidence>
<dbReference type="PRINTS" id="PR01415">
    <property type="entry name" value="ANKYRIN"/>
</dbReference>
<name>A0ABR3GQV1_9PEZI</name>
<dbReference type="Pfam" id="PF00023">
    <property type="entry name" value="Ank"/>
    <property type="match status" value="3"/>
</dbReference>
<dbReference type="PROSITE" id="PS50297">
    <property type="entry name" value="ANK_REP_REGION"/>
    <property type="match status" value="11"/>
</dbReference>
<feature type="repeat" description="ANK" evidence="3">
    <location>
        <begin position="958"/>
        <end position="990"/>
    </location>
</feature>
<protein>
    <recommendedName>
        <fullName evidence="5">Nephrocystin 3-like N-terminal domain-containing protein</fullName>
    </recommendedName>
</protein>
<dbReference type="Pfam" id="PF13637">
    <property type="entry name" value="Ank_4"/>
    <property type="match status" value="1"/>
</dbReference>
<dbReference type="InterPro" id="IPR056884">
    <property type="entry name" value="NPHP3-like_N"/>
</dbReference>
<reference evidence="6 7" key="1">
    <citation type="submission" date="2024-02" db="EMBL/GenBank/DDBJ databases">
        <title>Discinaceae phylogenomics.</title>
        <authorList>
            <person name="Dirks A.C."/>
            <person name="James T.Y."/>
        </authorList>
    </citation>
    <scope>NUCLEOTIDE SEQUENCE [LARGE SCALE GENOMIC DNA]</scope>
    <source>
        <strain evidence="6 7">ACD0624</strain>
    </source>
</reference>
<feature type="repeat" description="ANK" evidence="3">
    <location>
        <begin position="1386"/>
        <end position="1418"/>
    </location>
</feature>
<gene>
    <name evidence="6" type="ORF">Q9L58_002618</name>
</gene>
<dbReference type="Gene3D" id="1.25.40.20">
    <property type="entry name" value="Ankyrin repeat-containing domain"/>
    <property type="match status" value="7"/>
</dbReference>
<organism evidence="6 7">
    <name type="scientific">Discina gigas</name>
    <dbReference type="NCBI Taxonomy" id="1032678"/>
    <lineage>
        <taxon>Eukaryota</taxon>
        <taxon>Fungi</taxon>
        <taxon>Dikarya</taxon>
        <taxon>Ascomycota</taxon>
        <taxon>Pezizomycotina</taxon>
        <taxon>Pezizomycetes</taxon>
        <taxon>Pezizales</taxon>
        <taxon>Discinaceae</taxon>
        <taxon>Discina</taxon>
    </lineage>
</organism>
<feature type="repeat" description="ANK" evidence="3">
    <location>
        <begin position="1090"/>
        <end position="1122"/>
    </location>
</feature>
<evidence type="ECO:0000256" key="2">
    <source>
        <dbReference type="ARBA" id="ARBA00023043"/>
    </source>
</evidence>
<dbReference type="SUPFAM" id="SSF52540">
    <property type="entry name" value="P-loop containing nucleoside triphosphate hydrolases"/>
    <property type="match status" value="1"/>
</dbReference>
<dbReference type="Pfam" id="PF24883">
    <property type="entry name" value="NPHP3_N"/>
    <property type="match status" value="1"/>
</dbReference>
<proteinExistence type="predicted"/>
<sequence>MAAKSSWYDPSTILREGDSNLSGTGDDRSVTDISTTESAFYGLKTLYPPETSSGGAAHPLQSEQAVDIVAVHGFGGPLNTWTHDASGKLWLRDFLPKDLPGARIMSFGYDSIVSNSQSIHGMIENVGDLLMQLRYRRLSAEALVVAKQEARYNSIFESTCATVFMGVPHDGADIAQLAKRVGTIAQVYFDLNATNLKELVRNARPIQNIARAFGEIQGFSVVTITESEKTVMTTRKSLIVVPSASARLNLGDREKTFSITGADHRKLCKFPTVDDSQYRKVASTLQELVKNQNVEHSTLSETEENCLHYFWTADYVAHRKNIPTRGQGTCAWFLEQAGYKNWLMEKDSVALWVSGDTGCGKTLLSSFIIDQLGTVEFRSRVPSTVCYFFCDTKNDQESTAEGILQGILHQLFSAHPFLLKKHALPYYKEMGTRMFLSFGTLCDIFERISFDKSAGDIFCIVDAIDECEKSSRRQLIRLFNRILETKRTLDSKDTFLKVLMTGRPEETIRSAFQGLKYTSTIQLEDCVSEMTRDIVTVVHTEVGKLNHMWSDRSDFESALVERAGGSFLWISLVLEILRETPETFEEHLEAKINALPATLEGIYGSILEEIPLARRKMANKILNFLVSSARPLLLWEIAVALAVEPEDQQITTVIRRVPPDIKSTLELHCGPLLKIVGETVYFAHRSAKDFLQNPASFVPETLYYHVDPVKSNYLIATACVKYISMLRPQDVFEELTNGFPNAQSPQMKSDKALALSGGAFLPYAATYWAHHLRHIGYINDFDLLELVRQLCDENMPVRLKWVKLCSPDFTSASLRLAESWRTNPETVPTICILARFDLLSVVQELSKAGTLDVLAKDVHGYTGLHWAAHGGYEGMVEYLLKSGLDPNLQDRDGNTPLHLAAFSGHSSVVSLLLATGCDKEAQSKIGWTALHAGGYAGRDAVMRVLLGAGGNLEVQDSCGRTPLHIAAVAGHLSIIEMLLENGCFRHARDLEGETALHHAARVGRDSVIKGLVQDKNDRKSKGNYGRTALHVAALHGNDSSIKVLLQKRLELDARDASFRTALHLAALHGKDSVLRVLLASKCEKNPRDEIGWTPLHLAAQAGNTSSVLLLLQAGVDCEVRDHEERTALRIATLARNGSVVRILLDQGCHADSLDGRERTAIHLAASEGHDFILELLLQKSCQKIDFRDKLGWTALHAATSAKQDSAIRVLLHYGADPNSRDPLGDTALLMAARAGNASGVRVLLEGGCDKNAKDKKRRTALHVASHESHDSVIRALLEGEYEKESLDEFGWTALQLAVLAGHHATIGLLIQKGCNGNTRSNDGETALHMAAQGGDGAAIKALLQGGGDIEENIRRITIHLASQAVNDFTIRVLLENGVDSNARDNLGWTALHHVSLEARDHSIKALLDHGADPNIQTRDNGRTAMHHAGGAGHLSSVKLIFEKGGNPRIRDKQGLTVSDYAAAEGKSEIVEYLQSIKDTDNTESADVSVAVPTEELHEVDTRTPTVSGTNGNVTGGLSSLEGYWEPRSPLTTNRPTSSGTVSSETSTTFQRHEDSAGDTVITDERRDVSIHDHPVTTPTTEIRGGAGSESPLGHTQYGDTQGSTVRLGSVPPKKSTSRWPAWCLCGKKDDGEEVIPARESSVRR</sequence>
<feature type="repeat" description="ANK" evidence="3">
    <location>
        <begin position="892"/>
        <end position="924"/>
    </location>
</feature>
<evidence type="ECO:0000313" key="7">
    <source>
        <dbReference type="Proteomes" id="UP001447188"/>
    </source>
</evidence>
<feature type="repeat" description="ANK" evidence="3">
    <location>
        <begin position="1289"/>
        <end position="1321"/>
    </location>
</feature>
<feature type="repeat" description="ANK" evidence="3">
    <location>
        <begin position="859"/>
        <end position="891"/>
    </location>
</feature>
<feature type="compositionally biased region" description="Basic and acidic residues" evidence="4">
    <location>
        <begin position="1562"/>
        <end position="1574"/>
    </location>
</feature>
<accession>A0ABR3GQV1</accession>
<feature type="domain" description="Nephrocystin 3-like N-terminal" evidence="5">
    <location>
        <begin position="328"/>
        <end position="503"/>
    </location>
</feature>
<feature type="repeat" description="ANK" evidence="3">
    <location>
        <begin position="991"/>
        <end position="1023"/>
    </location>
</feature>
<dbReference type="Gene3D" id="3.40.50.300">
    <property type="entry name" value="P-loop containing nucleotide triphosphate hydrolases"/>
    <property type="match status" value="1"/>
</dbReference>
<dbReference type="SMART" id="SM00248">
    <property type="entry name" value="ANK"/>
    <property type="match status" value="19"/>
</dbReference>
<feature type="repeat" description="ANK" evidence="3">
    <location>
        <begin position="1353"/>
        <end position="1385"/>
    </location>
</feature>
<evidence type="ECO:0000259" key="5">
    <source>
        <dbReference type="Pfam" id="PF24883"/>
    </source>
</evidence>
<feature type="repeat" description="ANK" evidence="3">
    <location>
        <begin position="1420"/>
        <end position="1452"/>
    </location>
</feature>
<dbReference type="PROSITE" id="PS50088">
    <property type="entry name" value="ANK_REPEAT"/>
    <property type="match status" value="16"/>
</dbReference>
<feature type="repeat" description="ANK" evidence="3">
    <location>
        <begin position="925"/>
        <end position="957"/>
    </location>
</feature>